<evidence type="ECO:0000313" key="2">
    <source>
        <dbReference type="EMBL" id="MFC5002265.1"/>
    </source>
</evidence>
<comment type="caution">
    <text evidence="2">The sequence shown here is derived from an EMBL/GenBank/DDBJ whole genome shotgun (WGS) entry which is preliminary data.</text>
</comment>
<sequence>MQWGPVARVARPRRTGQLLSVLLLALAVSWLALGVVHDPTAGHAPSAAVQDSGCQFLGNPGGPARCDHGGNHGATGRLQPATTGQDGAGAGYPADIPADPVDQHSPTARPPARPSLAELQAWRR</sequence>
<dbReference type="EMBL" id="JBHSIU010000041">
    <property type="protein sequence ID" value="MFC5002265.1"/>
    <property type="molecule type" value="Genomic_DNA"/>
</dbReference>
<accession>A0ABV9W0T2</accession>
<dbReference type="RefSeq" id="WP_380120181.1">
    <property type="nucleotide sequence ID" value="NZ_JBHSIU010000041.1"/>
</dbReference>
<organism evidence="2 3">
    <name type="scientific">Dactylosporangium cerinum</name>
    <dbReference type="NCBI Taxonomy" id="1434730"/>
    <lineage>
        <taxon>Bacteria</taxon>
        <taxon>Bacillati</taxon>
        <taxon>Actinomycetota</taxon>
        <taxon>Actinomycetes</taxon>
        <taxon>Micromonosporales</taxon>
        <taxon>Micromonosporaceae</taxon>
        <taxon>Dactylosporangium</taxon>
    </lineage>
</organism>
<evidence type="ECO:0000256" key="1">
    <source>
        <dbReference type="SAM" id="MobiDB-lite"/>
    </source>
</evidence>
<protein>
    <submittedName>
        <fullName evidence="2">Uncharacterized protein</fullName>
    </submittedName>
</protein>
<reference evidence="3" key="1">
    <citation type="journal article" date="2019" name="Int. J. Syst. Evol. Microbiol.">
        <title>The Global Catalogue of Microorganisms (GCM) 10K type strain sequencing project: providing services to taxonomists for standard genome sequencing and annotation.</title>
        <authorList>
            <consortium name="The Broad Institute Genomics Platform"/>
            <consortium name="The Broad Institute Genome Sequencing Center for Infectious Disease"/>
            <person name="Wu L."/>
            <person name="Ma J."/>
        </authorList>
    </citation>
    <scope>NUCLEOTIDE SEQUENCE [LARGE SCALE GENOMIC DNA]</scope>
    <source>
        <strain evidence="3">CGMCC 4.7152</strain>
    </source>
</reference>
<name>A0ABV9W0T2_9ACTN</name>
<evidence type="ECO:0000313" key="3">
    <source>
        <dbReference type="Proteomes" id="UP001595912"/>
    </source>
</evidence>
<gene>
    <name evidence="2" type="ORF">ACFPIJ_31090</name>
</gene>
<keyword evidence="3" id="KW-1185">Reference proteome</keyword>
<feature type="region of interest" description="Disordered" evidence="1">
    <location>
        <begin position="58"/>
        <end position="124"/>
    </location>
</feature>
<proteinExistence type="predicted"/>
<dbReference type="Proteomes" id="UP001595912">
    <property type="component" value="Unassembled WGS sequence"/>
</dbReference>